<gene>
    <name evidence="2" type="ORF">OE88DRAFT_1737186</name>
</gene>
<evidence type="ECO:0000256" key="1">
    <source>
        <dbReference type="SAM" id="MobiDB-lite"/>
    </source>
</evidence>
<dbReference type="STRING" id="5364.A0A5C3MVA6"/>
<dbReference type="AlphaFoldDB" id="A0A5C3MVA6"/>
<feature type="compositionally biased region" description="Polar residues" evidence="1">
    <location>
        <begin position="36"/>
        <end position="49"/>
    </location>
</feature>
<feature type="compositionally biased region" description="Low complexity" evidence="1">
    <location>
        <begin position="284"/>
        <end position="295"/>
    </location>
</feature>
<evidence type="ECO:0000313" key="2">
    <source>
        <dbReference type="EMBL" id="TFK48967.1"/>
    </source>
</evidence>
<feature type="compositionally biased region" description="Polar residues" evidence="1">
    <location>
        <begin position="341"/>
        <end position="359"/>
    </location>
</feature>
<dbReference type="EMBL" id="ML213517">
    <property type="protein sequence ID" value="TFK48967.1"/>
    <property type="molecule type" value="Genomic_DNA"/>
</dbReference>
<name>A0A5C3MVA6_9AGAM</name>
<feature type="region of interest" description="Disordered" evidence="1">
    <location>
        <begin position="1"/>
        <end position="456"/>
    </location>
</feature>
<feature type="compositionally biased region" description="Polar residues" evidence="1">
    <location>
        <begin position="58"/>
        <end position="70"/>
    </location>
</feature>
<accession>A0A5C3MVA6</accession>
<reference evidence="2 3" key="1">
    <citation type="journal article" date="2019" name="Nat. Ecol. Evol.">
        <title>Megaphylogeny resolves global patterns of mushroom evolution.</title>
        <authorList>
            <person name="Varga T."/>
            <person name="Krizsan K."/>
            <person name="Foldi C."/>
            <person name="Dima B."/>
            <person name="Sanchez-Garcia M."/>
            <person name="Sanchez-Ramirez S."/>
            <person name="Szollosi G.J."/>
            <person name="Szarkandi J.G."/>
            <person name="Papp V."/>
            <person name="Albert L."/>
            <person name="Andreopoulos W."/>
            <person name="Angelini C."/>
            <person name="Antonin V."/>
            <person name="Barry K.W."/>
            <person name="Bougher N.L."/>
            <person name="Buchanan P."/>
            <person name="Buyck B."/>
            <person name="Bense V."/>
            <person name="Catcheside P."/>
            <person name="Chovatia M."/>
            <person name="Cooper J."/>
            <person name="Damon W."/>
            <person name="Desjardin D."/>
            <person name="Finy P."/>
            <person name="Geml J."/>
            <person name="Haridas S."/>
            <person name="Hughes K."/>
            <person name="Justo A."/>
            <person name="Karasinski D."/>
            <person name="Kautmanova I."/>
            <person name="Kiss B."/>
            <person name="Kocsube S."/>
            <person name="Kotiranta H."/>
            <person name="LaButti K.M."/>
            <person name="Lechner B.E."/>
            <person name="Liimatainen K."/>
            <person name="Lipzen A."/>
            <person name="Lukacs Z."/>
            <person name="Mihaltcheva S."/>
            <person name="Morgado L.N."/>
            <person name="Niskanen T."/>
            <person name="Noordeloos M.E."/>
            <person name="Ohm R.A."/>
            <person name="Ortiz-Santana B."/>
            <person name="Ovrebo C."/>
            <person name="Racz N."/>
            <person name="Riley R."/>
            <person name="Savchenko A."/>
            <person name="Shiryaev A."/>
            <person name="Soop K."/>
            <person name="Spirin V."/>
            <person name="Szebenyi C."/>
            <person name="Tomsovsky M."/>
            <person name="Tulloss R.E."/>
            <person name="Uehling J."/>
            <person name="Grigoriev I.V."/>
            <person name="Vagvolgyi C."/>
            <person name="Papp T."/>
            <person name="Martin F.M."/>
            <person name="Miettinen O."/>
            <person name="Hibbett D.S."/>
            <person name="Nagy L.G."/>
        </authorList>
    </citation>
    <scope>NUCLEOTIDE SEQUENCE [LARGE SCALE GENOMIC DNA]</scope>
    <source>
        <strain evidence="2 3">OMC1185</strain>
    </source>
</reference>
<proteinExistence type="predicted"/>
<feature type="compositionally biased region" description="Basic and acidic residues" evidence="1">
    <location>
        <begin position="71"/>
        <end position="81"/>
    </location>
</feature>
<feature type="compositionally biased region" description="Polar residues" evidence="1">
    <location>
        <begin position="386"/>
        <end position="399"/>
    </location>
</feature>
<dbReference type="Proteomes" id="UP000305948">
    <property type="component" value="Unassembled WGS sequence"/>
</dbReference>
<feature type="compositionally biased region" description="Basic and acidic residues" evidence="1">
    <location>
        <begin position="253"/>
        <end position="278"/>
    </location>
</feature>
<feature type="compositionally biased region" description="Polar residues" evidence="1">
    <location>
        <begin position="124"/>
        <end position="135"/>
    </location>
</feature>
<feature type="compositionally biased region" description="Low complexity" evidence="1">
    <location>
        <begin position="227"/>
        <end position="237"/>
    </location>
</feature>
<keyword evidence="3" id="KW-1185">Reference proteome</keyword>
<protein>
    <submittedName>
        <fullName evidence="2">Uncharacterized protein</fullName>
    </submittedName>
</protein>
<sequence>MSHSHRRHPSAPPAVIVQATKTPGLLSLSKPARPSTPRSHTQPSRQQRATPRAKATPNHGQRSPAQAKNNSAEDDKKDVDAAKPVSDVAVAPPKLTVTQTPERSSRGRSHNKPSKDKGARRSASHSTVRISSGRHQPSPPVPDVVNSQAEAAELSDRPSLNPVHGSNANSFDPFLVSDDSDAPGAEPVSAAARSATPVKSKQAGVIPFIPKLNSRPSGRLARRRQPPTRSGSPTPSRVKAKAVPVPRVGTPLKADRDSATAELSRSDPVRSKISDRPAAKRFATTSSLSTTSSTLPEWESFPICDDTDDTDDTTSPSTPVREGVTWQQTVFALEDAPRTAPLSSTTGWPFGGQSAQSTPLKRERPRYHQRAPSEGVFMMSSDEETSNSPYSVQQASKSMSALLKRQSLPNSRTGGKRGLRSPANDEEEKAPYFASSMFQNSPSPDDLPAPTFGARF</sequence>
<dbReference type="OrthoDB" id="3226344at2759"/>
<organism evidence="2 3">
    <name type="scientific">Heliocybe sulcata</name>
    <dbReference type="NCBI Taxonomy" id="5364"/>
    <lineage>
        <taxon>Eukaryota</taxon>
        <taxon>Fungi</taxon>
        <taxon>Dikarya</taxon>
        <taxon>Basidiomycota</taxon>
        <taxon>Agaricomycotina</taxon>
        <taxon>Agaricomycetes</taxon>
        <taxon>Gloeophyllales</taxon>
        <taxon>Gloeophyllaceae</taxon>
        <taxon>Heliocybe</taxon>
    </lineage>
</organism>
<evidence type="ECO:0000313" key="3">
    <source>
        <dbReference type="Proteomes" id="UP000305948"/>
    </source>
</evidence>
<feature type="compositionally biased region" description="Low complexity" evidence="1">
    <location>
        <begin position="82"/>
        <end position="94"/>
    </location>
</feature>